<dbReference type="EMBL" id="CAJVQB010001608">
    <property type="protein sequence ID" value="CAG8542915.1"/>
    <property type="molecule type" value="Genomic_DNA"/>
</dbReference>
<gene>
    <name evidence="1" type="ORF">GMARGA_LOCUS4172</name>
</gene>
<comment type="caution">
    <text evidence="1">The sequence shown here is derived from an EMBL/GenBank/DDBJ whole genome shotgun (WGS) entry which is preliminary data.</text>
</comment>
<organism evidence="1 2">
    <name type="scientific">Gigaspora margarita</name>
    <dbReference type="NCBI Taxonomy" id="4874"/>
    <lineage>
        <taxon>Eukaryota</taxon>
        <taxon>Fungi</taxon>
        <taxon>Fungi incertae sedis</taxon>
        <taxon>Mucoromycota</taxon>
        <taxon>Glomeromycotina</taxon>
        <taxon>Glomeromycetes</taxon>
        <taxon>Diversisporales</taxon>
        <taxon>Gigasporaceae</taxon>
        <taxon>Gigaspora</taxon>
    </lineage>
</organism>
<name>A0ABM8W745_GIGMA</name>
<accession>A0ABM8W745</accession>
<keyword evidence="2" id="KW-1185">Reference proteome</keyword>
<evidence type="ECO:0000313" key="2">
    <source>
        <dbReference type="Proteomes" id="UP000789901"/>
    </source>
</evidence>
<dbReference type="Proteomes" id="UP000789901">
    <property type="component" value="Unassembled WGS sequence"/>
</dbReference>
<evidence type="ECO:0000313" key="1">
    <source>
        <dbReference type="EMBL" id="CAG8542915.1"/>
    </source>
</evidence>
<proteinExistence type="predicted"/>
<reference evidence="1 2" key="1">
    <citation type="submission" date="2021-06" db="EMBL/GenBank/DDBJ databases">
        <authorList>
            <person name="Kallberg Y."/>
            <person name="Tangrot J."/>
            <person name="Rosling A."/>
        </authorList>
    </citation>
    <scope>NUCLEOTIDE SEQUENCE [LARGE SCALE GENOMIC DNA]</scope>
    <source>
        <strain evidence="1 2">120-4 pot B 10/14</strain>
    </source>
</reference>
<protein>
    <submittedName>
        <fullName evidence="1">22280_t:CDS:1</fullName>
    </submittedName>
</protein>
<sequence length="111" mass="13226">MSDDYDKLYKQAVKAYNKAEFKTSYNHFLTVANNGCRFADDAKFYLAKQHEKRLPQVAKNYFSLYEQVSNTFELYLNIYIKKPDKFKGTNLLLLARIENNRDVFTDKKKEF</sequence>